<dbReference type="NCBIfam" id="TIGR01470">
    <property type="entry name" value="cysG_Nterm"/>
    <property type="match status" value="1"/>
</dbReference>
<evidence type="ECO:0000256" key="1">
    <source>
        <dbReference type="ARBA" id="ARBA00005010"/>
    </source>
</evidence>
<keyword evidence="9" id="KW-1185">Reference proteome</keyword>
<feature type="domain" description="Siroheme synthase central" evidence="7">
    <location>
        <begin position="116"/>
        <end position="143"/>
    </location>
</feature>
<accession>A0A4U1D9G4</accession>
<dbReference type="InterPro" id="IPR028161">
    <property type="entry name" value="Met8-like"/>
</dbReference>
<evidence type="ECO:0000256" key="3">
    <source>
        <dbReference type="ARBA" id="ARBA00023002"/>
    </source>
</evidence>
<dbReference type="SUPFAM" id="SSF51735">
    <property type="entry name" value="NAD(P)-binding Rossmann-fold domains"/>
    <property type="match status" value="1"/>
</dbReference>
<dbReference type="EMBL" id="SWBM01000001">
    <property type="protein sequence ID" value="TKC19189.1"/>
    <property type="molecule type" value="Genomic_DNA"/>
</dbReference>
<dbReference type="EC" id="1.3.1.76" evidence="2"/>
<reference evidence="8 9" key="1">
    <citation type="journal article" date="2011" name="J. Microbiol.">
        <title>Bacillus kyonggiensis sp. nov., isolated from soil of a lettuce field.</title>
        <authorList>
            <person name="Dong K."/>
            <person name="Lee S."/>
        </authorList>
    </citation>
    <scope>NUCLEOTIDE SEQUENCE [LARGE SCALE GENOMIC DNA]</scope>
    <source>
        <strain evidence="8 9">NB22</strain>
    </source>
</reference>
<dbReference type="Gene3D" id="3.40.50.720">
    <property type="entry name" value="NAD(P)-binding Rossmann-like Domain"/>
    <property type="match status" value="1"/>
</dbReference>
<evidence type="ECO:0000256" key="4">
    <source>
        <dbReference type="ARBA" id="ARBA00023027"/>
    </source>
</evidence>
<dbReference type="Gene3D" id="1.10.8.610">
    <property type="entry name" value="SirC, precorrin-2 dehydrogenase, C-terminal helical domain-like"/>
    <property type="match status" value="1"/>
</dbReference>
<dbReference type="UniPathway" id="UPA00262">
    <property type="reaction ID" value="UER00222"/>
</dbReference>
<dbReference type="Pfam" id="PF13241">
    <property type="entry name" value="NAD_binding_7"/>
    <property type="match status" value="1"/>
</dbReference>
<evidence type="ECO:0000256" key="5">
    <source>
        <dbReference type="ARBA" id="ARBA00023244"/>
    </source>
</evidence>
<keyword evidence="3" id="KW-0560">Oxidoreductase</keyword>
<protein>
    <recommendedName>
        <fullName evidence="2">precorrin-2 dehydrogenase</fullName>
        <ecNumber evidence="2">1.3.1.76</ecNumber>
    </recommendedName>
</protein>
<evidence type="ECO:0000313" key="8">
    <source>
        <dbReference type="EMBL" id="TKC19189.1"/>
    </source>
</evidence>
<dbReference type="GO" id="GO:0019354">
    <property type="term" value="P:siroheme biosynthetic process"/>
    <property type="evidence" value="ECO:0007669"/>
    <property type="project" value="UniProtKB-UniPathway"/>
</dbReference>
<evidence type="ECO:0000259" key="7">
    <source>
        <dbReference type="Pfam" id="PF14824"/>
    </source>
</evidence>
<dbReference type="Pfam" id="PF14824">
    <property type="entry name" value="Sirohm_synth_M"/>
    <property type="match status" value="1"/>
</dbReference>
<name>A0A4U1D9G4_9BACI</name>
<dbReference type="Pfam" id="PF22440">
    <property type="entry name" value="SirC_C"/>
    <property type="match status" value="1"/>
</dbReference>
<dbReference type="PANTHER" id="PTHR35330:SF1">
    <property type="entry name" value="SIROHEME BIOSYNTHESIS PROTEIN MET8"/>
    <property type="match status" value="1"/>
</dbReference>
<dbReference type="RefSeq" id="WP_136830091.1">
    <property type="nucleotide sequence ID" value="NZ_SWBM01000001.1"/>
</dbReference>
<dbReference type="GO" id="GO:0043115">
    <property type="term" value="F:precorrin-2 dehydrogenase activity"/>
    <property type="evidence" value="ECO:0007669"/>
    <property type="project" value="UniProtKB-EC"/>
</dbReference>
<dbReference type="OrthoDB" id="9773765at2"/>
<dbReference type="InterPro" id="IPR006367">
    <property type="entry name" value="Sirohaem_synthase_N"/>
</dbReference>
<comment type="caution">
    <text evidence="8">The sequence shown here is derived from an EMBL/GenBank/DDBJ whole genome shotgun (WGS) entry which is preliminary data.</text>
</comment>
<dbReference type="InterPro" id="IPR028281">
    <property type="entry name" value="Sirohaem_synthase_central"/>
</dbReference>
<proteinExistence type="predicted"/>
<dbReference type="SUPFAM" id="SSF75615">
    <property type="entry name" value="Siroheme synthase middle domains-like"/>
    <property type="match status" value="1"/>
</dbReference>
<gene>
    <name evidence="8" type="ORF">FA727_06510</name>
</gene>
<dbReference type="PANTHER" id="PTHR35330">
    <property type="entry name" value="SIROHEME BIOSYNTHESIS PROTEIN MET8"/>
    <property type="match status" value="1"/>
</dbReference>
<comment type="catalytic activity">
    <reaction evidence="6">
        <text>precorrin-2 + NAD(+) = sirohydrochlorin + NADH + 2 H(+)</text>
        <dbReference type="Rhea" id="RHEA:15613"/>
        <dbReference type="ChEBI" id="CHEBI:15378"/>
        <dbReference type="ChEBI" id="CHEBI:57540"/>
        <dbReference type="ChEBI" id="CHEBI:57945"/>
        <dbReference type="ChEBI" id="CHEBI:58351"/>
        <dbReference type="ChEBI" id="CHEBI:58827"/>
        <dbReference type="EC" id="1.3.1.76"/>
    </reaction>
</comment>
<comment type="pathway">
    <text evidence="1">Porphyrin-containing compound metabolism; siroheme biosynthesis; sirohydrochlorin from precorrin-2: step 1/1.</text>
</comment>
<evidence type="ECO:0000256" key="6">
    <source>
        <dbReference type="ARBA" id="ARBA00047561"/>
    </source>
</evidence>
<organism evidence="8 9">
    <name type="scientific">Robertmurraya kyonggiensis</name>
    <dbReference type="NCBI Taxonomy" id="1037680"/>
    <lineage>
        <taxon>Bacteria</taxon>
        <taxon>Bacillati</taxon>
        <taxon>Bacillota</taxon>
        <taxon>Bacilli</taxon>
        <taxon>Bacillales</taxon>
        <taxon>Bacillaceae</taxon>
        <taxon>Robertmurraya</taxon>
    </lineage>
</organism>
<dbReference type="AlphaFoldDB" id="A0A4U1D9G4"/>
<sequence length="203" mass="22943">MQSLMIELTGKKVIIVGGGRIAARKAKTLAKEKASITFIALHFREEVKVLSEQHGYELIVKEATPNDLVDAFLVILATNDREANQALAESLSSNQLVCVVDRAEEGNVQFPATVRRGHLQLAISTGGASPKLTRKLKKELESQFDESWTSYLDFLAKCREIIKNLPLSEQEKNDRLCLLLDERYRFNEEEQKMEINSLEKIII</sequence>
<dbReference type="InterPro" id="IPR042518">
    <property type="entry name" value="SirC_C"/>
</dbReference>
<keyword evidence="5" id="KW-0627">Porphyrin biosynthesis</keyword>
<keyword evidence="4" id="KW-0520">NAD</keyword>
<evidence type="ECO:0000256" key="2">
    <source>
        <dbReference type="ARBA" id="ARBA00012400"/>
    </source>
</evidence>
<dbReference type="GO" id="GO:0004325">
    <property type="term" value="F:ferrochelatase activity"/>
    <property type="evidence" value="ECO:0007669"/>
    <property type="project" value="InterPro"/>
</dbReference>
<dbReference type="InterPro" id="IPR036291">
    <property type="entry name" value="NAD(P)-bd_dom_sf"/>
</dbReference>
<evidence type="ECO:0000313" key="9">
    <source>
        <dbReference type="Proteomes" id="UP000307756"/>
    </source>
</evidence>
<dbReference type="Proteomes" id="UP000307756">
    <property type="component" value="Unassembled WGS sequence"/>
</dbReference>